<dbReference type="AlphaFoldDB" id="A0A1H6DEH9"/>
<organism evidence="2 3">
    <name type="scientific">Bosea lathyri</name>
    <dbReference type="NCBI Taxonomy" id="1036778"/>
    <lineage>
        <taxon>Bacteria</taxon>
        <taxon>Pseudomonadati</taxon>
        <taxon>Pseudomonadota</taxon>
        <taxon>Alphaproteobacteria</taxon>
        <taxon>Hyphomicrobiales</taxon>
        <taxon>Boseaceae</taxon>
        <taxon>Bosea</taxon>
    </lineage>
</organism>
<feature type="compositionally biased region" description="Low complexity" evidence="1">
    <location>
        <begin position="41"/>
        <end position="57"/>
    </location>
</feature>
<dbReference type="EMBL" id="FNUY01000025">
    <property type="protein sequence ID" value="SEG83699.1"/>
    <property type="molecule type" value="Genomic_DNA"/>
</dbReference>
<evidence type="ECO:0000313" key="3">
    <source>
        <dbReference type="Proteomes" id="UP000236743"/>
    </source>
</evidence>
<protein>
    <submittedName>
        <fullName evidence="2">Uncharacterized protein</fullName>
    </submittedName>
</protein>
<keyword evidence="3" id="KW-1185">Reference proteome</keyword>
<feature type="non-terminal residue" evidence="2">
    <location>
        <position position="1"/>
    </location>
</feature>
<name>A0A1H6DEH9_9HYPH</name>
<reference evidence="2 3" key="1">
    <citation type="submission" date="2016-10" db="EMBL/GenBank/DDBJ databases">
        <authorList>
            <person name="de Groot N.N."/>
        </authorList>
    </citation>
    <scope>NUCLEOTIDE SEQUENCE [LARGE SCALE GENOMIC DNA]</scope>
    <source>
        <strain evidence="2 3">DSM 26656</strain>
    </source>
</reference>
<proteinExistence type="predicted"/>
<evidence type="ECO:0000313" key="2">
    <source>
        <dbReference type="EMBL" id="SEG83699.1"/>
    </source>
</evidence>
<accession>A0A1H6DEH9</accession>
<evidence type="ECO:0000256" key="1">
    <source>
        <dbReference type="SAM" id="MobiDB-lite"/>
    </source>
</evidence>
<dbReference type="Proteomes" id="UP000236743">
    <property type="component" value="Unassembled WGS sequence"/>
</dbReference>
<feature type="region of interest" description="Disordered" evidence="1">
    <location>
        <begin position="31"/>
        <end position="113"/>
    </location>
</feature>
<sequence length="113" mass="11537">AEQSAASASSLTGKIGQLNDLVAAFRTGHEAAPVQPPLRAAPPVRAAASKPAYAPPALRSADKTTPASGAGSEPERLRNLAEAAFAQTKATPPKPAPRKVANGRANDAGWEEF</sequence>
<gene>
    <name evidence="2" type="ORF">SAMN04488115_1252</name>
</gene>